<dbReference type="SUPFAM" id="SSF82784">
    <property type="entry name" value="OsmC-like"/>
    <property type="match status" value="1"/>
</dbReference>
<dbReference type="RefSeq" id="WP_091732523.1">
    <property type="nucleotide sequence ID" value="NZ_LT629757.1"/>
</dbReference>
<proteinExistence type="predicted"/>
<dbReference type="InterPro" id="IPR036102">
    <property type="entry name" value="OsmC/Ohrsf"/>
</dbReference>
<dbReference type="InterPro" id="IPR015946">
    <property type="entry name" value="KH_dom-like_a/b"/>
</dbReference>
<reference evidence="2" key="1">
    <citation type="submission" date="2016-10" db="EMBL/GenBank/DDBJ databases">
        <authorList>
            <person name="Varghese N."/>
            <person name="Submissions S."/>
        </authorList>
    </citation>
    <scope>NUCLEOTIDE SEQUENCE [LARGE SCALE GENOMIC DNA]</scope>
    <source>
        <strain evidence="2">DSM 22127</strain>
    </source>
</reference>
<evidence type="ECO:0000313" key="1">
    <source>
        <dbReference type="EMBL" id="SDT12320.1"/>
    </source>
</evidence>
<dbReference type="AlphaFoldDB" id="A0A1H1XSY2"/>
<organism evidence="1 2">
    <name type="scientific">Nocardioides scoriae</name>
    <dbReference type="NCBI Taxonomy" id="642780"/>
    <lineage>
        <taxon>Bacteria</taxon>
        <taxon>Bacillati</taxon>
        <taxon>Actinomycetota</taxon>
        <taxon>Actinomycetes</taxon>
        <taxon>Propionibacteriales</taxon>
        <taxon>Nocardioidaceae</taxon>
        <taxon>Nocardioides</taxon>
    </lineage>
</organism>
<dbReference type="Pfam" id="PF02566">
    <property type="entry name" value="OsmC"/>
    <property type="match status" value="1"/>
</dbReference>
<name>A0A1H1XSY2_9ACTN</name>
<accession>A0A1H1XSY2</accession>
<dbReference type="OrthoDB" id="1358603at2"/>
<dbReference type="Proteomes" id="UP000198859">
    <property type="component" value="Chromosome I"/>
</dbReference>
<dbReference type="InterPro" id="IPR003718">
    <property type="entry name" value="OsmC/Ohr_fam"/>
</dbReference>
<gene>
    <name evidence="1" type="ORF">SAMN04488570_3590</name>
</gene>
<keyword evidence="2" id="KW-1185">Reference proteome</keyword>
<protein>
    <submittedName>
        <fullName evidence="1">OsmC-like protein</fullName>
    </submittedName>
</protein>
<evidence type="ECO:0000313" key="2">
    <source>
        <dbReference type="Proteomes" id="UP000198859"/>
    </source>
</evidence>
<dbReference type="Gene3D" id="3.30.300.20">
    <property type="match status" value="1"/>
</dbReference>
<dbReference type="EMBL" id="LT629757">
    <property type="protein sequence ID" value="SDT12320.1"/>
    <property type="molecule type" value="Genomic_DNA"/>
</dbReference>
<sequence length="131" mass="13941">MAERYTVAVATGSLREDDGVTLPHEWTEEGVSVRGRLTGAHVLHLAVATCVLNDLYREARDRGVPLAGVHVSAEGGFDIVTGASTGVEYSVALDSSLLPEQVQELLLQVDEVAEVPKALRAGIDVRRVGHA</sequence>
<dbReference type="STRING" id="642780.SAMN04488570_3590"/>